<sequence>MELDREQQEVAQAAARMIVEDGLDYASARRKALQEHGDGGRRLRDAPSNEAIEDEVRAHIAIFCADTQPVELRALREAALRWMLRLAEFRPYVGGAVWRGTATRQSIVRIDLYCDDTKAPEIALLNKGVEYETVSEPLGRGEHSLTLVLAERSAALDDWITIHLNVLDLDDLRGALKPDARGHTWRGDATALQRLLEEERA</sequence>
<protein>
    <recommendedName>
        <fullName evidence="3">Nucleotidyltransferase</fullName>
    </recommendedName>
</protein>
<dbReference type="RefSeq" id="WP_275684492.1">
    <property type="nucleotide sequence ID" value="NZ_JAJLJH010000008.1"/>
</dbReference>
<dbReference type="Proteomes" id="UP001139353">
    <property type="component" value="Unassembled WGS sequence"/>
</dbReference>
<comment type="caution">
    <text evidence="1">The sequence shown here is derived from an EMBL/GenBank/DDBJ whole genome shotgun (WGS) entry which is preliminary data.</text>
</comment>
<evidence type="ECO:0008006" key="3">
    <source>
        <dbReference type="Google" id="ProtNLM"/>
    </source>
</evidence>
<dbReference type="EMBL" id="JAJLJH010000008">
    <property type="protein sequence ID" value="MCK9688455.1"/>
    <property type="molecule type" value="Genomic_DNA"/>
</dbReference>
<evidence type="ECO:0000313" key="1">
    <source>
        <dbReference type="EMBL" id="MCK9688455.1"/>
    </source>
</evidence>
<accession>A0A9X1YMZ8</accession>
<gene>
    <name evidence="1" type="ORF">LPC04_22325</name>
</gene>
<proteinExistence type="predicted"/>
<organism evidence="1 2">
    <name type="scientific">Scleromatobacter humisilvae</name>
    <dbReference type="NCBI Taxonomy" id="2897159"/>
    <lineage>
        <taxon>Bacteria</taxon>
        <taxon>Pseudomonadati</taxon>
        <taxon>Pseudomonadota</taxon>
        <taxon>Betaproteobacteria</taxon>
        <taxon>Burkholderiales</taxon>
        <taxon>Sphaerotilaceae</taxon>
        <taxon>Scleromatobacter</taxon>
    </lineage>
</organism>
<evidence type="ECO:0000313" key="2">
    <source>
        <dbReference type="Proteomes" id="UP001139353"/>
    </source>
</evidence>
<dbReference type="AlphaFoldDB" id="A0A9X1YMZ8"/>
<keyword evidence="2" id="KW-1185">Reference proteome</keyword>
<name>A0A9X1YMZ8_9BURK</name>
<reference evidence="1" key="1">
    <citation type="submission" date="2021-11" db="EMBL/GenBank/DDBJ databases">
        <title>BS-T2-15 a new species belonging to the Comamonadaceae family isolated from the soil of a French oak forest.</title>
        <authorList>
            <person name="Mieszkin S."/>
            <person name="Alain K."/>
        </authorList>
    </citation>
    <scope>NUCLEOTIDE SEQUENCE</scope>
    <source>
        <strain evidence="1">BS-T2-15</strain>
    </source>
</reference>